<sequence>MQHNNDYSRKMDGVSFDGATFNGVANFQGDNNTQSFQSGLDNQTEKLFTALIEEIKKLPDADEINDNLEDLSKIKEAAASKNKERMIKFFKRLSSVIQVSAAGVDLAKNLGILALL</sequence>
<dbReference type="RefSeq" id="WP_210094620.1">
    <property type="nucleotide sequence ID" value="NZ_DMBX01000007.1"/>
</dbReference>
<reference evidence="1 2" key="1">
    <citation type="submission" date="2021-03" db="EMBL/GenBank/DDBJ databases">
        <title>Genomic Encyclopedia of Type Strains, Phase IV (KMG-IV): sequencing the most valuable type-strain genomes for metagenomic binning, comparative biology and taxonomic classification.</title>
        <authorList>
            <person name="Goeker M."/>
        </authorList>
    </citation>
    <scope>NUCLEOTIDE SEQUENCE [LARGE SCALE GENOMIC DNA]</scope>
    <source>
        <strain evidence="1 2">DSM 15596</strain>
    </source>
</reference>
<evidence type="ECO:0000313" key="1">
    <source>
        <dbReference type="EMBL" id="MBP1892963.1"/>
    </source>
</evidence>
<organism evidence="1 2">
    <name type="scientific">Paenibacillus lactis</name>
    <dbReference type="NCBI Taxonomy" id="228574"/>
    <lineage>
        <taxon>Bacteria</taxon>
        <taxon>Bacillati</taxon>
        <taxon>Bacillota</taxon>
        <taxon>Bacilli</taxon>
        <taxon>Bacillales</taxon>
        <taxon>Paenibacillaceae</taxon>
        <taxon>Paenibacillus</taxon>
    </lineage>
</organism>
<gene>
    <name evidence="1" type="ORF">J2Z18_002065</name>
</gene>
<dbReference type="GeneID" id="95404081"/>
<keyword evidence="2" id="KW-1185">Reference proteome</keyword>
<accession>A0ABS4F9P7</accession>
<dbReference type="Proteomes" id="UP000706926">
    <property type="component" value="Unassembled WGS sequence"/>
</dbReference>
<name>A0ABS4F9P7_9BACL</name>
<comment type="caution">
    <text evidence="1">The sequence shown here is derived from an EMBL/GenBank/DDBJ whole genome shotgun (WGS) entry which is preliminary data.</text>
</comment>
<dbReference type="EMBL" id="JAGGKI010000004">
    <property type="protein sequence ID" value="MBP1892963.1"/>
    <property type="molecule type" value="Genomic_DNA"/>
</dbReference>
<evidence type="ECO:0000313" key="2">
    <source>
        <dbReference type="Proteomes" id="UP000706926"/>
    </source>
</evidence>
<proteinExistence type="predicted"/>
<protein>
    <submittedName>
        <fullName evidence="1">Uncharacterized protein</fullName>
    </submittedName>
</protein>